<dbReference type="Pfam" id="PF25164">
    <property type="entry name" value="CoiA_N"/>
    <property type="match status" value="1"/>
</dbReference>
<accession>A0A1D4IVQ3</accession>
<evidence type="ECO:0000259" key="2">
    <source>
        <dbReference type="Pfam" id="PF25164"/>
    </source>
</evidence>
<sequence length="331" mass="39153">MLFAINENNQIISAQYAQRKDIYVCPICKSQVILKNGMVTIPHFAHIKKRSLACNNGETLEHQKVKYMIASRFKETGHYIQIEPYIEKCRQIPDLIINQNFAIEIQFSNITIQSIKKRSKGLIKCGLQVIWVIKGIQYHVKTKILKLSKYERTYIDHSSRQLFVWESTSKQLFKYRIIQFLGGSNYIAIREIVDFQHIEHVYNNSVNIDIKNLKLTSHAVQKYLKGCRNRHSVLEPSLSVIYNFQLSESWVCNHLGIIYPEQLYIQSHPVYWQLQVLRMIKIQETDIEQLSKVFKFNQFYHYDVDTIDITRTLFEKFKNSYRLMGCNDVQN</sequence>
<dbReference type="Proteomes" id="UP000095768">
    <property type="component" value="Unassembled WGS sequence"/>
</dbReference>
<dbReference type="Pfam" id="PF06054">
    <property type="entry name" value="CoiA_nuc"/>
    <property type="match status" value="1"/>
</dbReference>
<dbReference type="InterPro" id="IPR010330">
    <property type="entry name" value="CoiA_nuc"/>
</dbReference>
<dbReference type="Proteomes" id="UP000095412">
    <property type="component" value="Unassembled WGS sequence"/>
</dbReference>
<feature type="domain" description="Competence protein CoiA nuclease-like" evidence="1">
    <location>
        <begin position="58"/>
        <end position="198"/>
    </location>
</feature>
<dbReference type="OrthoDB" id="3784230at2"/>
<dbReference type="InterPro" id="IPR057253">
    <property type="entry name" value="CoiA-like_N"/>
</dbReference>
<protein>
    <submittedName>
        <fullName evidence="4">Competence protein</fullName>
    </submittedName>
</protein>
<evidence type="ECO:0000313" key="4">
    <source>
        <dbReference type="EMBL" id="SCS89848.1"/>
    </source>
</evidence>
<evidence type="ECO:0000259" key="1">
    <source>
        <dbReference type="Pfam" id="PF06054"/>
    </source>
</evidence>
<evidence type="ECO:0000313" key="6">
    <source>
        <dbReference type="Proteomes" id="UP000095768"/>
    </source>
</evidence>
<organism evidence="4 6">
    <name type="scientific">Staphylococcus caeli</name>
    <dbReference type="NCBI Taxonomy" id="2201815"/>
    <lineage>
        <taxon>Bacteria</taxon>
        <taxon>Bacillati</taxon>
        <taxon>Bacillota</taxon>
        <taxon>Bacilli</taxon>
        <taxon>Bacillales</taxon>
        <taxon>Staphylococcaceae</taxon>
        <taxon>Staphylococcus</taxon>
    </lineage>
</organism>
<dbReference type="EMBL" id="FMPG01000004">
    <property type="protein sequence ID" value="SCS89848.1"/>
    <property type="molecule type" value="Genomic_DNA"/>
</dbReference>
<name>A0A1D4IVQ3_9STAP</name>
<gene>
    <name evidence="4" type="ORF">SAMEA2297795_01333</name>
    <name evidence="3" type="ORF">SAMEA2297796_00686</name>
</gene>
<dbReference type="RefSeq" id="WP_069994924.1">
    <property type="nucleotide sequence ID" value="NZ_FMPG01000004.1"/>
</dbReference>
<proteinExistence type="predicted"/>
<reference evidence="4 6" key="2">
    <citation type="submission" date="2016-09" db="EMBL/GenBank/DDBJ databases">
        <authorList>
            <consortium name="Pathogen Informatics"/>
        </authorList>
    </citation>
    <scope>NUCLEOTIDE SEQUENCE [LARGE SCALE GENOMIC DNA]</scope>
    <source>
        <strain evidence="4 6">82B</strain>
    </source>
</reference>
<feature type="domain" description="Competence protein CoiA-like N-terminal" evidence="2">
    <location>
        <begin position="15"/>
        <end position="50"/>
    </location>
</feature>
<keyword evidence="5" id="KW-1185">Reference proteome</keyword>
<evidence type="ECO:0000313" key="5">
    <source>
        <dbReference type="Proteomes" id="UP000095412"/>
    </source>
</evidence>
<evidence type="ECO:0000313" key="3">
    <source>
        <dbReference type="EMBL" id="SCS53368.1"/>
    </source>
</evidence>
<dbReference type="AlphaFoldDB" id="A0A1D4IVQ3"/>
<reference evidence="3 5" key="1">
    <citation type="submission" date="2016-09" db="EMBL/GenBank/DDBJ databases">
        <authorList>
            <consortium name="Pathogen Informatics"/>
            <person name="Sun Q."/>
            <person name="Inoue M."/>
        </authorList>
    </citation>
    <scope>NUCLEOTIDE SEQUENCE [LARGE SCALE GENOMIC DNA]</scope>
    <source>
        <strain evidence="3 5">82C</strain>
    </source>
</reference>
<dbReference type="EMBL" id="FMPI01000003">
    <property type="protein sequence ID" value="SCS53368.1"/>
    <property type="molecule type" value="Genomic_DNA"/>
</dbReference>